<protein>
    <submittedName>
        <fullName evidence="1">Uncharacterized protein</fullName>
    </submittedName>
</protein>
<dbReference type="InterPro" id="IPR033602">
    <property type="entry name" value="CIMAP3"/>
</dbReference>
<evidence type="ECO:0000313" key="2">
    <source>
        <dbReference type="Proteomes" id="UP001444071"/>
    </source>
</evidence>
<organism evidence="1 2">
    <name type="scientific">Xenotaenia resolanae</name>
    <dbReference type="NCBI Taxonomy" id="208358"/>
    <lineage>
        <taxon>Eukaryota</taxon>
        <taxon>Metazoa</taxon>
        <taxon>Chordata</taxon>
        <taxon>Craniata</taxon>
        <taxon>Vertebrata</taxon>
        <taxon>Euteleostomi</taxon>
        <taxon>Actinopterygii</taxon>
        <taxon>Neopterygii</taxon>
        <taxon>Teleostei</taxon>
        <taxon>Neoteleostei</taxon>
        <taxon>Acanthomorphata</taxon>
        <taxon>Ovalentaria</taxon>
        <taxon>Atherinomorphae</taxon>
        <taxon>Cyprinodontiformes</taxon>
        <taxon>Goodeidae</taxon>
        <taxon>Xenotaenia</taxon>
    </lineage>
</organism>
<dbReference type="EMBL" id="JAHRIM010084452">
    <property type="protein sequence ID" value="MEQ2276108.1"/>
    <property type="molecule type" value="Genomic_DNA"/>
</dbReference>
<dbReference type="PANTHER" id="PTHR31508">
    <property type="entry name" value="PROTEIN PITCHFORK"/>
    <property type="match status" value="1"/>
</dbReference>
<gene>
    <name evidence="1" type="ORF">XENORESO_013928</name>
</gene>
<dbReference type="Proteomes" id="UP001444071">
    <property type="component" value="Unassembled WGS sequence"/>
</dbReference>
<proteinExistence type="predicted"/>
<accession>A0ABV0X2H5</accession>
<feature type="non-terminal residue" evidence="1">
    <location>
        <position position="1"/>
    </location>
</feature>
<sequence>LGIQEKREETPDLGPGCYDNHEFNTIIYNLLKRPESKRGYVLSARTAARFPPLNKVLCRNTVC</sequence>
<reference evidence="1 2" key="1">
    <citation type="submission" date="2021-06" db="EMBL/GenBank/DDBJ databases">
        <authorList>
            <person name="Palmer J.M."/>
        </authorList>
    </citation>
    <scope>NUCLEOTIDE SEQUENCE [LARGE SCALE GENOMIC DNA]</scope>
    <source>
        <strain evidence="1 2">XR_2019</strain>
        <tissue evidence="1">Muscle</tissue>
    </source>
</reference>
<dbReference type="PANTHER" id="PTHR31508:SF2">
    <property type="entry name" value="PROTEIN PITCHFORK"/>
    <property type="match status" value="1"/>
</dbReference>
<comment type="caution">
    <text evidence="1">The sequence shown here is derived from an EMBL/GenBank/DDBJ whole genome shotgun (WGS) entry which is preliminary data.</text>
</comment>
<keyword evidence="2" id="KW-1185">Reference proteome</keyword>
<evidence type="ECO:0000313" key="1">
    <source>
        <dbReference type="EMBL" id="MEQ2276108.1"/>
    </source>
</evidence>
<name>A0ABV0X2H5_9TELE</name>